<dbReference type="PANTHER" id="PTHR47152:SF1">
    <property type="entry name" value="SLL1186 PROTEIN"/>
    <property type="match status" value="1"/>
</dbReference>
<evidence type="ECO:0000313" key="2">
    <source>
        <dbReference type="EMBL" id="MCJ2541560.1"/>
    </source>
</evidence>
<sequence length="213" mass="24304">MSVAVPIQSISLYQGSRITVHSLTWQDCEHILNDLGEDRHTRIAYYQGTLEIMSPLSRHERPHRIAADIVKALLDAQERDWEDFGSTTLKKVGRAGVEPDTCFYVNHLERVRGCEGRIDVDLLPPPDLAIESDVTSKTFIDAYEVIGVPEIWVMGDHSLKIFILQDEHYVESTQSNLFPDIDIPKLIPQLIQRALEIGTSTMLRELRKTFINH</sequence>
<reference evidence="2" key="1">
    <citation type="submission" date="2021-02" db="EMBL/GenBank/DDBJ databases">
        <title>The CRISPR/cas machinery reduction and long-range gene transfer in the hot spring cyanobacterium Synechococcus.</title>
        <authorList>
            <person name="Dvorak P."/>
            <person name="Jahodarova E."/>
            <person name="Hasler P."/>
            <person name="Poulickova A."/>
        </authorList>
    </citation>
    <scope>NUCLEOTIDE SEQUENCE</scope>
    <source>
        <strain evidence="2">Rupite</strain>
    </source>
</reference>
<dbReference type="InterPro" id="IPR012296">
    <property type="entry name" value="Nuclease_put_TT1808"/>
</dbReference>
<dbReference type="Proteomes" id="UP000830835">
    <property type="component" value="Unassembled WGS sequence"/>
</dbReference>
<protein>
    <submittedName>
        <fullName evidence="2">Uma2 family endonuclease</fullName>
    </submittedName>
</protein>
<keyword evidence="2" id="KW-0540">Nuclease</keyword>
<gene>
    <name evidence="2" type="ORF">JX360_01345</name>
</gene>
<dbReference type="RefSeq" id="WP_244348649.1">
    <property type="nucleotide sequence ID" value="NZ_JAFIRA010000002.1"/>
</dbReference>
<feature type="domain" description="Putative restriction endonuclease" evidence="1">
    <location>
        <begin position="37"/>
        <end position="189"/>
    </location>
</feature>
<name>A0ABT0C6Z6_THEVL</name>
<evidence type="ECO:0000259" key="1">
    <source>
        <dbReference type="Pfam" id="PF05685"/>
    </source>
</evidence>
<dbReference type="CDD" id="cd06260">
    <property type="entry name" value="DUF820-like"/>
    <property type="match status" value="1"/>
</dbReference>
<dbReference type="EMBL" id="JAFIRA010000002">
    <property type="protein sequence ID" value="MCJ2541560.1"/>
    <property type="molecule type" value="Genomic_DNA"/>
</dbReference>
<dbReference type="Pfam" id="PF05685">
    <property type="entry name" value="Uma2"/>
    <property type="match status" value="1"/>
</dbReference>
<organism evidence="2 3">
    <name type="scientific">Thermostichus vulcanus str. 'Rupite'</name>
    <dbReference type="NCBI Taxonomy" id="2813851"/>
    <lineage>
        <taxon>Bacteria</taxon>
        <taxon>Bacillati</taxon>
        <taxon>Cyanobacteriota</taxon>
        <taxon>Cyanophyceae</taxon>
        <taxon>Thermostichales</taxon>
        <taxon>Thermostichaceae</taxon>
        <taxon>Thermostichus</taxon>
    </lineage>
</organism>
<keyword evidence="3" id="KW-1185">Reference proteome</keyword>
<accession>A0ABT0C6Z6</accession>
<evidence type="ECO:0000313" key="3">
    <source>
        <dbReference type="Proteomes" id="UP000830835"/>
    </source>
</evidence>
<dbReference type="Gene3D" id="3.90.1570.10">
    <property type="entry name" value="tt1808, chain A"/>
    <property type="match status" value="1"/>
</dbReference>
<keyword evidence="2" id="KW-0378">Hydrolase</keyword>
<dbReference type="GO" id="GO:0004519">
    <property type="term" value="F:endonuclease activity"/>
    <property type="evidence" value="ECO:0007669"/>
    <property type="project" value="UniProtKB-KW"/>
</dbReference>
<keyword evidence="2" id="KW-0255">Endonuclease</keyword>
<proteinExistence type="predicted"/>
<dbReference type="InterPro" id="IPR008538">
    <property type="entry name" value="Uma2"/>
</dbReference>
<comment type="caution">
    <text evidence="2">The sequence shown here is derived from an EMBL/GenBank/DDBJ whole genome shotgun (WGS) entry which is preliminary data.</text>
</comment>
<dbReference type="PANTHER" id="PTHR47152">
    <property type="entry name" value="SLR2084 PROTEIN-RELATED"/>
    <property type="match status" value="1"/>
</dbReference>